<dbReference type="InterPro" id="IPR029058">
    <property type="entry name" value="AB_hydrolase_fold"/>
</dbReference>
<accession>I9T0K4</accession>
<gene>
    <name evidence="1" type="ORF">HMPREF1071_02718</name>
</gene>
<keyword evidence="2" id="KW-1185">Reference proteome</keyword>
<dbReference type="AlphaFoldDB" id="I9T0K4"/>
<organism evidence="1 2">
    <name type="scientific">Bacteroides salyersiae CL02T12C01</name>
    <dbReference type="NCBI Taxonomy" id="997887"/>
    <lineage>
        <taxon>Bacteria</taxon>
        <taxon>Pseudomonadati</taxon>
        <taxon>Bacteroidota</taxon>
        <taxon>Bacteroidia</taxon>
        <taxon>Bacteroidales</taxon>
        <taxon>Bacteroidaceae</taxon>
        <taxon>Bacteroides</taxon>
    </lineage>
</organism>
<dbReference type="OrthoDB" id="6450827at2"/>
<dbReference type="GeneID" id="93116923"/>
<dbReference type="Gene3D" id="3.40.50.1820">
    <property type="entry name" value="alpha/beta hydrolase"/>
    <property type="match status" value="1"/>
</dbReference>
<comment type="caution">
    <text evidence="1">The sequence shown here is derived from an EMBL/GenBank/DDBJ whole genome shotgun (WGS) entry which is preliminary data.</text>
</comment>
<sequence>MDYPILSYHSHSFLEQLRRHFQNLDTFLNEILPIDEEKFYFLDEHDNRFIHDGVENLLERLRQRLDHQTKERYINEVSEILHVLDKCFSLEGNYGPYDSLSDYDRKNLQNLLFNRIAKFLGRLGNVTVLEFLSFHNSMMHMWQSIEMTTYGDWRYFNTIVSLFSKGKTLINDGIDYGLFGILRLLDITDSLAAKFHVVDYISALSGYQSYHIPRIFWETNRKKKIHAMDTLLDGIKYADLAYTIPAKSVDIANGISADVYLERYKLDFKSKGGIDICGKQHLPGNLNTYVAYRDEDINKAIYVGFAGTEDIHNLITDLRQFFFGPDKIYTLALGIVQSVSDSRARRHKFKDFPINVYGHSLGGGLMQYSIANSTANNIFGYGYNSAGLGIKTMNNCRFNHIDDISHLYQPNDVIFKIPLTYQLGRAVKLSNTYHGIKKTHGLDVIRKSAEKYGDEIADFR</sequence>
<evidence type="ECO:0000313" key="1">
    <source>
        <dbReference type="EMBL" id="EIY62098.1"/>
    </source>
</evidence>
<reference evidence="1 2" key="1">
    <citation type="submission" date="2012-02" db="EMBL/GenBank/DDBJ databases">
        <title>The Genome Sequence of Bacteroides salyersiae CL02T12C01.</title>
        <authorList>
            <consortium name="The Broad Institute Genome Sequencing Platform"/>
            <person name="Earl A."/>
            <person name="Ward D."/>
            <person name="Feldgarden M."/>
            <person name="Gevers D."/>
            <person name="Zitomersky N.L."/>
            <person name="Coyne M.J."/>
            <person name="Comstock L.E."/>
            <person name="Young S.K."/>
            <person name="Zeng Q."/>
            <person name="Gargeya S."/>
            <person name="Fitzgerald M."/>
            <person name="Haas B."/>
            <person name="Abouelleil A."/>
            <person name="Alvarado L."/>
            <person name="Arachchi H.M."/>
            <person name="Berlin A."/>
            <person name="Chapman S.B."/>
            <person name="Gearin G."/>
            <person name="Goldberg J."/>
            <person name="Griggs A."/>
            <person name="Gujja S."/>
            <person name="Hansen M."/>
            <person name="Heiman D."/>
            <person name="Howarth C."/>
            <person name="Larimer J."/>
            <person name="Lui A."/>
            <person name="MacDonald P.J.P."/>
            <person name="McCowen C."/>
            <person name="Montmayeur A."/>
            <person name="Murphy C."/>
            <person name="Neiman D."/>
            <person name="Pearson M."/>
            <person name="Priest M."/>
            <person name="Roberts A."/>
            <person name="Saif S."/>
            <person name="Shea T."/>
            <person name="Sisk P."/>
            <person name="Stolte C."/>
            <person name="Sykes S."/>
            <person name="Wortman J."/>
            <person name="Nusbaum C."/>
            <person name="Birren B."/>
        </authorList>
    </citation>
    <scope>NUCLEOTIDE SEQUENCE [LARGE SCALE GENOMIC DNA]</scope>
    <source>
        <strain evidence="1 2">CL02T12C01</strain>
    </source>
</reference>
<dbReference type="SUPFAM" id="SSF53474">
    <property type="entry name" value="alpha/beta-Hydrolases"/>
    <property type="match status" value="1"/>
</dbReference>
<name>I9T0K4_9BACE</name>
<evidence type="ECO:0000313" key="2">
    <source>
        <dbReference type="Proteomes" id="UP000005150"/>
    </source>
</evidence>
<dbReference type="RefSeq" id="WP_007480619.1">
    <property type="nucleotide sequence ID" value="NZ_JH724308.1"/>
</dbReference>
<evidence type="ECO:0008006" key="3">
    <source>
        <dbReference type="Google" id="ProtNLM"/>
    </source>
</evidence>
<dbReference type="Pfam" id="PF26363">
    <property type="entry name" value="Phospholipase-like"/>
    <property type="match status" value="1"/>
</dbReference>
<dbReference type="Proteomes" id="UP000005150">
    <property type="component" value="Unassembled WGS sequence"/>
</dbReference>
<proteinExistence type="predicted"/>
<dbReference type="PATRIC" id="fig|997887.3.peg.2826"/>
<dbReference type="EMBL" id="AGXV01000032">
    <property type="protein sequence ID" value="EIY62098.1"/>
    <property type="molecule type" value="Genomic_DNA"/>
</dbReference>
<protein>
    <recommendedName>
        <fullName evidence="3">Fungal lipase-like domain-containing protein</fullName>
    </recommendedName>
</protein>
<dbReference type="HOGENOM" id="CLU_594046_0_0_10"/>